<dbReference type="GO" id="GO:0016651">
    <property type="term" value="F:oxidoreductase activity, acting on NAD(P)H"/>
    <property type="evidence" value="ECO:0007669"/>
    <property type="project" value="TreeGrafter"/>
</dbReference>
<protein>
    <submittedName>
        <fullName evidence="6">Pyridine nucleotide-disulfide oxidoreductase</fullName>
    </submittedName>
</protein>
<dbReference type="EMBL" id="BDQI01000016">
    <property type="protein sequence ID" value="GAX54884.1"/>
    <property type="molecule type" value="Genomic_DNA"/>
</dbReference>
<dbReference type="RefSeq" id="WP_067374997.1">
    <property type="nucleotide sequence ID" value="NZ_BDQI01000016.1"/>
</dbReference>
<dbReference type="Pfam" id="PF07992">
    <property type="entry name" value="Pyr_redox_2"/>
    <property type="match status" value="1"/>
</dbReference>
<dbReference type="Proteomes" id="UP000217446">
    <property type="component" value="Unassembled WGS sequence"/>
</dbReference>
<dbReference type="InterPro" id="IPR050446">
    <property type="entry name" value="FAD-oxidoreductase/Apoptosis"/>
</dbReference>
<keyword evidence="3" id="KW-0274">FAD</keyword>
<evidence type="ECO:0000259" key="5">
    <source>
        <dbReference type="Pfam" id="PF07992"/>
    </source>
</evidence>
<evidence type="ECO:0000256" key="1">
    <source>
        <dbReference type="ARBA" id="ARBA00001974"/>
    </source>
</evidence>
<dbReference type="GO" id="GO:0005737">
    <property type="term" value="C:cytoplasm"/>
    <property type="evidence" value="ECO:0007669"/>
    <property type="project" value="TreeGrafter"/>
</dbReference>
<dbReference type="STRING" id="1963.AQJ27_28970"/>
<gene>
    <name evidence="6" type="primary">hcaD_1</name>
    <name evidence="6" type="ORF">SO3561_06437</name>
</gene>
<keyword evidence="2" id="KW-0285">Flavoprotein</keyword>
<evidence type="ECO:0000313" key="6">
    <source>
        <dbReference type="EMBL" id="GAX54884.1"/>
    </source>
</evidence>
<dbReference type="AlphaFoldDB" id="A0A250VLB7"/>
<proteinExistence type="predicted"/>
<organism evidence="6 7">
    <name type="scientific">Streptomyces olivochromogenes</name>
    <dbReference type="NCBI Taxonomy" id="1963"/>
    <lineage>
        <taxon>Bacteria</taxon>
        <taxon>Bacillati</taxon>
        <taxon>Actinomycetota</taxon>
        <taxon>Actinomycetes</taxon>
        <taxon>Kitasatosporales</taxon>
        <taxon>Streptomycetaceae</taxon>
        <taxon>Streptomyces</taxon>
    </lineage>
</organism>
<feature type="domain" description="FAD/NAD(P)-binding" evidence="5">
    <location>
        <begin position="5"/>
        <end position="109"/>
    </location>
</feature>
<dbReference type="Gene3D" id="3.50.50.60">
    <property type="entry name" value="FAD/NAD(P)-binding domain"/>
    <property type="match status" value="1"/>
</dbReference>
<sequence>MTLPSIAIVGASAAGLSAAEFLRHRGYDGALTLIGDEPHIPYDRPPLSKQVLSGAWPPERVFLRDRNAPAAPGLTLMLTHTAVALDMTDRQVVLAGGERIDFDGLVIATRTYPGARHRPSGRGCHMAASS</sequence>
<keyword evidence="4" id="KW-0560">Oxidoreductase</keyword>
<evidence type="ECO:0000256" key="2">
    <source>
        <dbReference type="ARBA" id="ARBA00022630"/>
    </source>
</evidence>
<evidence type="ECO:0000313" key="7">
    <source>
        <dbReference type="Proteomes" id="UP000217446"/>
    </source>
</evidence>
<dbReference type="SUPFAM" id="SSF51905">
    <property type="entry name" value="FAD/NAD(P)-binding domain"/>
    <property type="match status" value="1"/>
</dbReference>
<dbReference type="InterPro" id="IPR023753">
    <property type="entry name" value="FAD/NAD-binding_dom"/>
</dbReference>
<reference evidence="7" key="1">
    <citation type="submission" date="2017-05" db="EMBL/GenBank/DDBJ databases">
        <title>Streptomyces olivochromogenes NBRC 3561 whole genome shotgun sequence.</title>
        <authorList>
            <person name="Dohra H."/>
            <person name="Kodani S."/>
        </authorList>
    </citation>
    <scope>NUCLEOTIDE SEQUENCE [LARGE SCALE GENOMIC DNA]</scope>
    <source>
        <strain evidence="7">NBRC 3561</strain>
    </source>
</reference>
<dbReference type="PANTHER" id="PTHR43557:SF2">
    <property type="entry name" value="RIESKE DOMAIN-CONTAINING PROTEIN-RELATED"/>
    <property type="match status" value="1"/>
</dbReference>
<evidence type="ECO:0000256" key="3">
    <source>
        <dbReference type="ARBA" id="ARBA00022827"/>
    </source>
</evidence>
<name>A0A250VLB7_STROL</name>
<dbReference type="InterPro" id="IPR036188">
    <property type="entry name" value="FAD/NAD-bd_sf"/>
</dbReference>
<accession>A0A250VLB7</accession>
<comment type="caution">
    <text evidence="6">The sequence shown here is derived from an EMBL/GenBank/DDBJ whole genome shotgun (WGS) entry which is preliminary data.</text>
</comment>
<dbReference type="PANTHER" id="PTHR43557">
    <property type="entry name" value="APOPTOSIS-INDUCING FACTOR 1"/>
    <property type="match status" value="1"/>
</dbReference>
<evidence type="ECO:0000256" key="4">
    <source>
        <dbReference type="ARBA" id="ARBA00023002"/>
    </source>
</evidence>
<keyword evidence="7" id="KW-1185">Reference proteome</keyword>
<comment type="cofactor">
    <cofactor evidence="1">
        <name>FAD</name>
        <dbReference type="ChEBI" id="CHEBI:57692"/>
    </cofactor>
</comment>